<keyword evidence="3" id="KW-1185">Reference proteome</keyword>
<proteinExistence type="predicted"/>
<sequence>MPDAIQELVRAAINAFVYTDARLSVNLPAIEGRRLGQDTSLTPAFLRPCRRRAPPSRSPALGAAQPCVQLPASAAGAQPANAKHGPAIAPTSCAPASCSPGTERSRRRRTQPVRDVRAIDLPRVCVHLKGHALRVHKSAQLLVAAQLSRFTLREDPAPHCNPRIREDRLLMHIVHSHADQMKFEVLVHGKHQQSQLRRAAKLNLSCHPLAAESSPPHKFPISKSSPKSLSKTLECQAGFNSLVDTQIQSIPMSRSSVPSLPYMKLVGHRVAIMPNTETAGSLETDHVSPLTHFLAQLITVIIITQPSQVAILAFVTSTAIQPAYPARRSRDKAYPVTETLLNQDSSFTINLSYFSEGAKSAPLFVDQTNKSRPYLKHLGRHGTAGSCVTKSQLVELANLPVFTQNTESPLPDQNIPLEEEVCVRQEHFDALAIAFTSVTLLPTRTDKAQQGQQPFIIISSVQAVANFHVQGEIGFVVQEAAVWL</sequence>
<dbReference type="Proteomes" id="UP000296049">
    <property type="component" value="Unassembled WGS sequence"/>
</dbReference>
<name>R0LK89_ANAPL</name>
<reference evidence="3" key="1">
    <citation type="journal article" date="2013" name="Nat. Genet.">
        <title>The duck genome and transcriptome provide insight into an avian influenza virus reservoir species.</title>
        <authorList>
            <person name="Huang Y."/>
            <person name="Li Y."/>
            <person name="Burt D.W."/>
            <person name="Chen H."/>
            <person name="Zhang Y."/>
            <person name="Qian W."/>
            <person name="Kim H."/>
            <person name="Gan S."/>
            <person name="Zhao Y."/>
            <person name="Li J."/>
            <person name="Yi K."/>
            <person name="Feng H."/>
            <person name="Zhu P."/>
            <person name="Li B."/>
            <person name="Liu Q."/>
            <person name="Fairley S."/>
            <person name="Magor K.E."/>
            <person name="Du Z."/>
            <person name="Hu X."/>
            <person name="Goodman L."/>
            <person name="Tafer H."/>
            <person name="Vignal A."/>
            <person name="Lee T."/>
            <person name="Kim K.W."/>
            <person name="Sheng Z."/>
            <person name="An Y."/>
            <person name="Searle S."/>
            <person name="Herrero J."/>
            <person name="Groenen M.A."/>
            <person name="Crooijmans R.P."/>
            <person name="Faraut T."/>
            <person name="Cai Q."/>
            <person name="Webster R.G."/>
            <person name="Aldridge J.R."/>
            <person name="Warren W.C."/>
            <person name="Bartschat S."/>
            <person name="Kehr S."/>
            <person name="Marz M."/>
            <person name="Stadler P.F."/>
            <person name="Smith J."/>
            <person name="Kraus R.H."/>
            <person name="Zhao Y."/>
            <person name="Ren L."/>
            <person name="Fei J."/>
            <person name="Morisson M."/>
            <person name="Kaiser P."/>
            <person name="Griffin D.K."/>
            <person name="Rao M."/>
            <person name="Pitel F."/>
            <person name="Wang J."/>
            <person name="Li N."/>
        </authorList>
    </citation>
    <scope>NUCLEOTIDE SEQUENCE [LARGE SCALE GENOMIC DNA]</scope>
</reference>
<evidence type="ECO:0000256" key="1">
    <source>
        <dbReference type="SAM" id="MobiDB-lite"/>
    </source>
</evidence>
<organism evidence="2 3">
    <name type="scientific">Anas platyrhynchos</name>
    <name type="common">Mallard</name>
    <name type="synonym">Anas boschas</name>
    <dbReference type="NCBI Taxonomy" id="8839"/>
    <lineage>
        <taxon>Eukaryota</taxon>
        <taxon>Metazoa</taxon>
        <taxon>Chordata</taxon>
        <taxon>Craniata</taxon>
        <taxon>Vertebrata</taxon>
        <taxon>Euteleostomi</taxon>
        <taxon>Archelosauria</taxon>
        <taxon>Archosauria</taxon>
        <taxon>Dinosauria</taxon>
        <taxon>Saurischia</taxon>
        <taxon>Theropoda</taxon>
        <taxon>Coelurosauria</taxon>
        <taxon>Aves</taxon>
        <taxon>Neognathae</taxon>
        <taxon>Galloanserae</taxon>
        <taxon>Anseriformes</taxon>
        <taxon>Anatidae</taxon>
        <taxon>Anatinae</taxon>
        <taxon>Anas</taxon>
    </lineage>
</organism>
<feature type="region of interest" description="Disordered" evidence="1">
    <location>
        <begin position="78"/>
        <end position="111"/>
    </location>
</feature>
<evidence type="ECO:0000313" key="2">
    <source>
        <dbReference type="EMBL" id="EOB00818.1"/>
    </source>
</evidence>
<gene>
    <name evidence="2" type="ORF">Anapl_09824</name>
</gene>
<dbReference type="EMBL" id="KB743157">
    <property type="protein sequence ID" value="EOB00818.1"/>
    <property type="molecule type" value="Genomic_DNA"/>
</dbReference>
<accession>R0LK89</accession>
<evidence type="ECO:0000313" key="3">
    <source>
        <dbReference type="Proteomes" id="UP000296049"/>
    </source>
</evidence>
<dbReference type="AlphaFoldDB" id="R0LK89"/>
<protein>
    <submittedName>
        <fullName evidence="2">Uncharacterized protein</fullName>
    </submittedName>
</protein>